<dbReference type="Proteomes" id="UP000280369">
    <property type="component" value="Segment"/>
</dbReference>
<organismHost>
    <name type="scientific">Acanthamoeba polyphaga</name>
    <name type="common">Amoeba</name>
    <dbReference type="NCBI Taxonomy" id="5757"/>
</organismHost>
<proteinExistence type="predicted"/>
<evidence type="ECO:0000313" key="1">
    <source>
        <dbReference type="EMBL" id="AVG46745.1"/>
    </source>
</evidence>
<dbReference type="EMBL" id="MG602507">
    <property type="protein sequence ID" value="AVG46745.1"/>
    <property type="molecule type" value="Genomic_DNA"/>
</dbReference>
<organism evidence="1">
    <name type="scientific">Acanthamoeba polyphaga mimivirus</name>
    <name type="common">APMV</name>
    <dbReference type="NCBI Taxonomy" id="212035"/>
    <lineage>
        <taxon>Viruses</taxon>
        <taxon>Varidnaviria</taxon>
        <taxon>Bamfordvirae</taxon>
        <taxon>Nucleocytoviricota</taxon>
        <taxon>Megaviricetes</taxon>
        <taxon>Imitervirales</taxon>
        <taxon>Mimiviridae</taxon>
        <taxon>Megamimivirinae</taxon>
        <taxon>Mimivirus</taxon>
        <taxon>Mimivirus bradfordmassiliense</taxon>
    </lineage>
</organism>
<reference evidence="1" key="1">
    <citation type="journal article" date="2017" name="Front. Microbiol.">
        <title>Genome Characterization of the First Mimiviruses of Lineage C Isolated in Brazil.</title>
        <authorList>
            <person name="Assis F.L."/>
            <person name="Franco-Luiz A.P.M."/>
            <person name="Dos Santos R.N."/>
            <person name="Campos F.S."/>
            <person name="Dornas F.P."/>
            <person name="Borato P.V.M."/>
            <person name="Franco A.C."/>
            <person name="Abrahao J.S."/>
            <person name="Colson P."/>
            <person name="Scola B."/>
        </authorList>
    </citation>
    <scope>NUCLEOTIDE SEQUENCE [LARGE SCALE GENOMIC DNA]</scope>
</reference>
<protein>
    <submittedName>
        <fullName evidence="1">Uncharacterized protein</fullName>
    </submittedName>
</protein>
<name>A0A2L2DKR4_MIMIV</name>
<accession>A0A2L2DKR4</accession>
<sequence>MRRNSPKYFYNPGVHYTENPLTGYKLMMCSLSNGGNYKFTEEPFFALATVKIPTLTHVVTLNNSKIKSHNKIEKIINYHI</sequence>